<gene>
    <name evidence="2" type="ORF">DFH08DRAFT_815416</name>
</gene>
<accession>A0AAD6ZMT2</accession>
<sequence length="377" mass="41364">MSTSSRPGGRSDTVETPANTTTATRISQTVGRVRTRRKQMFPAVNRRLPFTAFSLHEDRGERRCGGITYCYAAQPFRTRPLGCLIPIPLLLPTELNSLKNDPALPEDIWVTPSMTGCAEETLRLNLERASIHRWLSDEHVNVAKVIEMSNGLQECQDLIDDLDQSWASALRLVEQPEALPTMASVSTSTIPISGSTGGTQINYVAPVPRQAITIELENEDFFEEPESINHLGCQNDMVAVEELDPGTISDSDDVLLVHEVFANDNNPEDSSNITPESVQFEIDWTTPQQCHKGLQPESDSDDDPESEDEKMELARSAAQSAFTFDIDPDINISAQVLLDLVSVTPSASGSTAPTGGDKPQAAPGTKEKEEEINWDDI</sequence>
<dbReference type="AlphaFoldDB" id="A0AAD6ZMT2"/>
<dbReference type="Proteomes" id="UP001218218">
    <property type="component" value="Unassembled WGS sequence"/>
</dbReference>
<organism evidence="2 3">
    <name type="scientific">Mycena albidolilacea</name>
    <dbReference type="NCBI Taxonomy" id="1033008"/>
    <lineage>
        <taxon>Eukaryota</taxon>
        <taxon>Fungi</taxon>
        <taxon>Dikarya</taxon>
        <taxon>Basidiomycota</taxon>
        <taxon>Agaricomycotina</taxon>
        <taxon>Agaricomycetes</taxon>
        <taxon>Agaricomycetidae</taxon>
        <taxon>Agaricales</taxon>
        <taxon>Marasmiineae</taxon>
        <taxon>Mycenaceae</taxon>
        <taxon>Mycena</taxon>
    </lineage>
</organism>
<comment type="caution">
    <text evidence="2">The sequence shown here is derived from an EMBL/GenBank/DDBJ whole genome shotgun (WGS) entry which is preliminary data.</text>
</comment>
<protein>
    <submittedName>
        <fullName evidence="2">Uncharacterized protein</fullName>
    </submittedName>
</protein>
<feature type="region of interest" description="Disordered" evidence="1">
    <location>
        <begin position="345"/>
        <end position="377"/>
    </location>
</feature>
<feature type="region of interest" description="Disordered" evidence="1">
    <location>
        <begin position="289"/>
        <end position="315"/>
    </location>
</feature>
<feature type="region of interest" description="Disordered" evidence="1">
    <location>
        <begin position="1"/>
        <end position="21"/>
    </location>
</feature>
<proteinExistence type="predicted"/>
<evidence type="ECO:0000256" key="1">
    <source>
        <dbReference type="SAM" id="MobiDB-lite"/>
    </source>
</evidence>
<evidence type="ECO:0000313" key="3">
    <source>
        <dbReference type="Proteomes" id="UP001218218"/>
    </source>
</evidence>
<feature type="compositionally biased region" description="Acidic residues" evidence="1">
    <location>
        <begin position="298"/>
        <end position="310"/>
    </location>
</feature>
<evidence type="ECO:0000313" key="2">
    <source>
        <dbReference type="EMBL" id="KAJ7330512.1"/>
    </source>
</evidence>
<keyword evidence="3" id="KW-1185">Reference proteome</keyword>
<name>A0AAD6ZMT2_9AGAR</name>
<reference evidence="2" key="1">
    <citation type="submission" date="2023-03" db="EMBL/GenBank/DDBJ databases">
        <title>Massive genome expansion in bonnet fungi (Mycena s.s.) driven by repeated elements and novel gene families across ecological guilds.</title>
        <authorList>
            <consortium name="Lawrence Berkeley National Laboratory"/>
            <person name="Harder C.B."/>
            <person name="Miyauchi S."/>
            <person name="Viragh M."/>
            <person name="Kuo A."/>
            <person name="Thoen E."/>
            <person name="Andreopoulos B."/>
            <person name="Lu D."/>
            <person name="Skrede I."/>
            <person name="Drula E."/>
            <person name="Henrissat B."/>
            <person name="Morin E."/>
            <person name="Kohler A."/>
            <person name="Barry K."/>
            <person name="LaButti K."/>
            <person name="Morin E."/>
            <person name="Salamov A."/>
            <person name="Lipzen A."/>
            <person name="Mereny Z."/>
            <person name="Hegedus B."/>
            <person name="Baldrian P."/>
            <person name="Stursova M."/>
            <person name="Weitz H."/>
            <person name="Taylor A."/>
            <person name="Grigoriev I.V."/>
            <person name="Nagy L.G."/>
            <person name="Martin F."/>
            <person name="Kauserud H."/>
        </authorList>
    </citation>
    <scope>NUCLEOTIDE SEQUENCE</scope>
    <source>
        <strain evidence="2">CBHHK002</strain>
    </source>
</reference>
<dbReference type="EMBL" id="JARIHO010000037">
    <property type="protein sequence ID" value="KAJ7330512.1"/>
    <property type="molecule type" value="Genomic_DNA"/>
</dbReference>